<feature type="transmembrane region" description="Helical" evidence="1">
    <location>
        <begin position="43"/>
        <end position="62"/>
    </location>
</feature>
<evidence type="ECO:0000256" key="1">
    <source>
        <dbReference type="SAM" id="Phobius"/>
    </source>
</evidence>
<evidence type="ECO:0000313" key="3">
    <source>
        <dbReference type="Proteomes" id="UP000198312"/>
    </source>
</evidence>
<feature type="transmembrane region" description="Helical" evidence="1">
    <location>
        <begin position="7"/>
        <end position="31"/>
    </location>
</feature>
<organism evidence="2 3">
    <name type="scientific">Virgibacillus phasianinus</name>
    <dbReference type="NCBI Taxonomy" id="2017483"/>
    <lineage>
        <taxon>Bacteria</taxon>
        <taxon>Bacillati</taxon>
        <taxon>Bacillota</taxon>
        <taxon>Bacilli</taxon>
        <taxon>Bacillales</taxon>
        <taxon>Bacillaceae</taxon>
        <taxon>Virgibacillus</taxon>
    </lineage>
</organism>
<protein>
    <submittedName>
        <fullName evidence="2">TIGR04086 family membrane protein</fullName>
    </submittedName>
</protein>
<dbReference type="NCBIfam" id="TIGR04086">
    <property type="entry name" value="TIGR04086_membr"/>
    <property type="match status" value="1"/>
</dbReference>
<dbReference type="InterPro" id="IPR023804">
    <property type="entry name" value="DUF3792_TM"/>
</dbReference>
<dbReference type="RefSeq" id="WP_089062344.1">
    <property type="nucleotide sequence ID" value="NZ_CP022315.1"/>
</dbReference>
<feature type="transmembrane region" description="Helical" evidence="1">
    <location>
        <begin position="103"/>
        <end position="122"/>
    </location>
</feature>
<gene>
    <name evidence="2" type="ORF">CFK37_13485</name>
</gene>
<dbReference type="Proteomes" id="UP000198312">
    <property type="component" value="Chromosome"/>
</dbReference>
<keyword evidence="1" id="KW-0812">Transmembrane</keyword>
<dbReference type="EMBL" id="CP022315">
    <property type="protein sequence ID" value="ASK63085.1"/>
    <property type="molecule type" value="Genomic_DNA"/>
</dbReference>
<dbReference type="Pfam" id="PF12670">
    <property type="entry name" value="DUF3792"/>
    <property type="match status" value="1"/>
</dbReference>
<dbReference type="AlphaFoldDB" id="A0A220U4U7"/>
<evidence type="ECO:0000313" key="2">
    <source>
        <dbReference type="EMBL" id="ASK63085.1"/>
    </source>
</evidence>
<keyword evidence="1" id="KW-0472">Membrane</keyword>
<keyword evidence="3" id="KW-1185">Reference proteome</keyword>
<sequence>MKRQQFIALMYGWIVILGLIFISSIVLALLLKFTPLNEPTLSWVTLVIGLITLFFGGIVAGTKSKKKGWLIGGVTGLGFTLFTFAVQYLGYQHTFSIEQSLNHLGYILIAVLGGVIGVNAVGESQE</sequence>
<accession>A0A220U4U7</accession>
<keyword evidence="1" id="KW-1133">Transmembrane helix</keyword>
<name>A0A220U4U7_9BACI</name>
<dbReference type="KEGG" id="vil:CFK37_13485"/>
<feature type="transmembrane region" description="Helical" evidence="1">
    <location>
        <begin position="69"/>
        <end position="91"/>
    </location>
</feature>
<proteinExistence type="predicted"/>
<reference evidence="2 3" key="1">
    <citation type="submission" date="2017-07" db="EMBL/GenBank/DDBJ databases">
        <title>Virgibacillus sp. LM2416.</title>
        <authorList>
            <person name="Tak E.J."/>
            <person name="Bae J.-W."/>
        </authorList>
    </citation>
    <scope>NUCLEOTIDE SEQUENCE [LARGE SCALE GENOMIC DNA]</scope>
    <source>
        <strain evidence="2 3">LM2416</strain>
    </source>
</reference>
<dbReference type="OrthoDB" id="2988991at2"/>